<feature type="region of interest" description="Disordered" evidence="1">
    <location>
        <begin position="1"/>
        <end position="33"/>
    </location>
</feature>
<evidence type="ECO:0000313" key="3">
    <source>
        <dbReference type="Proteomes" id="UP000006591"/>
    </source>
</evidence>
<dbReference type="Gramene" id="ONIVA02G34780.1">
    <property type="protein sequence ID" value="ONIVA02G34780.1"/>
    <property type="gene ID" value="ONIVA02G34780"/>
</dbReference>
<dbReference type="Proteomes" id="UP000006591">
    <property type="component" value="Chromosome 2"/>
</dbReference>
<organism evidence="2">
    <name type="scientific">Oryza nivara</name>
    <name type="common">Indian wild rice</name>
    <name type="synonym">Oryza sativa f. spontanea</name>
    <dbReference type="NCBI Taxonomy" id="4536"/>
    <lineage>
        <taxon>Eukaryota</taxon>
        <taxon>Viridiplantae</taxon>
        <taxon>Streptophyta</taxon>
        <taxon>Embryophyta</taxon>
        <taxon>Tracheophyta</taxon>
        <taxon>Spermatophyta</taxon>
        <taxon>Magnoliopsida</taxon>
        <taxon>Liliopsida</taxon>
        <taxon>Poales</taxon>
        <taxon>Poaceae</taxon>
        <taxon>BOP clade</taxon>
        <taxon>Oryzoideae</taxon>
        <taxon>Oryzeae</taxon>
        <taxon>Oryzinae</taxon>
        <taxon>Oryza</taxon>
    </lineage>
</organism>
<feature type="compositionally biased region" description="Basic residues" evidence="1">
    <location>
        <begin position="16"/>
        <end position="26"/>
    </location>
</feature>
<reference evidence="2" key="2">
    <citation type="submission" date="2018-04" db="EMBL/GenBank/DDBJ databases">
        <title>OnivRS2 (Oryza nivara Reference Sequence Version 2).</title>
        <authorList>
            <person name="Zhang J."/>
            <person name="Kudrna D."/>
            <person name="Lee S."/>
            <person name="Talag J."/>
            <person name="Rajasekar S."/>
            <person name="Welchert J."/>
            <person name="Hsing Y.-I."/>
            <person name="Wing R.A."/>
        </authorList>
    </citation>
    <scope>NUCLEOTIDE SEQUENCE [LARGE SCALE GENOMIC DNA]</scope>
    <source>
        <strain evidence="2">SL10</strain>
    </source>
</reference>
<evidence type="ECO:0000313" key="2">
    <source>
        <dbReference type="EnsemblPlants" id="ONIVA02G34780.1"/>
    </source>
</evidence>
<proteinExistence type="predicted"/>
<accession>A0A0E0GCU3</accession>
<dbReference type="EnsemblPlants" id="ONIVA02G34780.1">
    <property type="protein sequence ID" value="ONIVA02G34780.1"/>
    <property type="gene ID" value="ONIVA02G34780"/>
</dbReference>
<protein>
    <submittedName>
        <fullName evidence="2">Uncharacterized protein</fullName>
    </submittedName>
</protein>
<dbReference type="HOGENOM" id="CLU_2444626_0_0_1"/>
<evidence type="ECO:0000256" key="1">
    <source>
        <dbReference type="SAM" id="MobiDB-lite"/>
    </source>
</evidence>
<name>A0A0E0GCU3_ORYNI</name>
<sequence>MQAAAAAAGGGTSRAGRARQSRRGRREHGTTMVTSVRGSWMQHYRSYFDSITAKIRSHTIYFGQWFKIKRHHYFIYINNTGGSIGLCVVK</sequence>
<reference evidence="2" key="1">
    <citation type="submission" date="2015-04" db="UniProtKB">
        <authorList>
            <consortium name="EnsemblPlants"/>
        </authorList>
    </citation>
    <scope>IDENTIFICATION</scope>
    <source>
        <strain evidence="2">SL10</strain>
    </source>
</reference>
<keyword evidence="3" id="KW-1185">Reference proteome</keyword>
<dbReference type="AlphaFoldDB" id="A0A0E0GCU3"/>